<evidence type="ECO:0000256" key="6">
    <source>
        <dbReference type="ARBA" id="ARBA00022838"/>
    </source>
</evidence>
<reference evidence="11 12" key="1">
    <citation type="journal article" date="2016" name="Sci. Rep.">
        <title>Peltaster fructicola genome reveals evolution from an invasive phytopathogen to an ectophytic parasite.</title>
        <authorList>
            <person name="Xu C."/>
            <person name="Chen H."/>
            <person name="Gleason M.L."/>
            <person name="Xu J.R."/>
            <person name="Liu H."/>
            <person name="Zhang R."/>
            <person name="Sun G."/>
        </authorList>
    </citation>
    <scope>NUCLEOTIDE SEQUENCE [LARGE SCALE GENOMIC DNA]</scope>
    <source>
        <strain evidence="11 12">LNHT1506</strain>
    </source>
</reference>
<evidence type="ECO:0000256" key="9">
    <source>
        <dbReference type="ARBA" id="ARBA00023328"/>
    </source>
</evidence>
<keyword evidence="4" id="KW-0132">Cell division</keyword>
<dbReference type="Pfam" id="PF03980">
    <property type="entry name" value="Nnf1"/>
    <property type="match status" value="1"/>
</dbReference>
<evidence type="ECO:0000256" key="4">
    <source>
        <dbReference type="ARBA" id="ARBA00022618"/>
    </source>
</evidence>
<dbReference type="GO" id="GO:0051301">
    <property type="term" value="P:cell division"/>
    <property type="evidence" value="ECO:0007669"/>
    <property type="project" value="UniProtKB-KW"/>
</dbReference>
<feature type="coiled-coil region" evidence="10">
    <location>
        <begin position="174"/>
        <end position="208"/>
    </location>
</feature>
<evidence type="ECO:0000256" key="8">
    <source>
        <dbReference type="ARBA" id="ARBA00023306"/>
    </source>
</evidence>
<dbReference type="AlphaFoldDB" id="A0A6H0XR95"/>
<evidence type="ECO:0000256" key="5">
    <source>
        <dbReference type="ARBA" id="ARBA00022776"/>
    </source>
</evidence>
<sequence>MSDDGISTAMEGVQTTATTEVAPQVTATPGPRAAALQRLYSDATTHVLKTCSYKSFASCFPSPAHARPDILKDLHKQFTTDLGRQMRLNFDVILQDSDVVQRLNELDYLIDDAKRKRAKAIEEAHGEVLQHPIASHTLPARELYLAHLAPSLSQMSQALSEQQDGLANENVQLLQAVMQQRRQIKELMEGLETTVAHLEQAATMLSTEDVDKLRDEVRNADEEMRATT</sequence>
<evidence type="ECO:0000313" key="12">
    <source>
        <dbReference type="Proteomes" id="UP000503462"/>
    </source>
</evidence>
<evidence type="ECO:0000256" key="1">
    <source>
        <dbReference type="ARBA" id="ARBA00004123"/>
    </source>
</evidence>
<keyword evidence="6" id="KW-0995">Kinetochore</keyword>
<evidence type="ECO:0000256" key="7">
    <source>
        <dbReference type="ARBA" id="ARBA00023242"/>
    </source>
</evidence>
<evidence type="ECO:0008006" key="13">
    <source>
        <dbReference type="Google" id="ProtNLM"/>
    </source>
</evidence>
<dbReference type="Proteomes" id="UP000503462">
    <property type="component" value="Chromosome 2"/>
</dbReference>
<dbReference type="PANTHER" id="PTHR15459:SF3">
    <property type="entry name" value="POLYAMINE-MODULATED FACTOR 1"/>
    <property type="match status" value="1"/>
</dbReference>
<evidence type="ECO:0000256" key="2">
    <source>
        <dbReference type="ARBA" id="ARBA00004629"/>
    </source>
</evidence>
<gene>
    <name evidence="11" type="ORF">AMS68_002740</name>
</gene>
<keyword evidence="10" id="KW-0175">Coiled coil</keyword>
<keyword evidence="9" id="KW-0137">Centromere</keyword>
<dbReference type="GO" id="GO:0005634">
    <property type="term" value="C:nucleus"/>
    <property type="evidence" value="ECO:0007669"/>
    <property type="project" value="UniProtKB-SubCell"/>
</dbReference>
<keyword evidence="5" id="KW-0498">Mitosis</keyword>
<keyword evidence="12" id="KW-1185">Reference proteome</keyword>
<proteinExistence type="predicted"/>
<evidence type="ECO:0000313" key="11">
    <source>
        <dbReference type="EMBL" id="QIW97222.1"/>
    </source>
</evidence>
<name>A0A6H0XR95_9PEZI</name>
<organism evidence="11 12">
    <name type="scientific">Peltaster fructicola</name>
    <dbReference type="NCBI Taxonomy" id="286661"/>
    <lineage>
        <taxon>Eukaryota</taxon>
        <taxon>Fungi</taxon>
        <taxon>Dikarya</taxon>
        <taxon>Ascomycota</taxon>
        <taxon>Pezizomycotina</taxon>
        <taxon>Dothideomycetes</taxon>
        <taxon>Dothideomycetes incertae sedis</taxon>
        <taxon>Peltaster</taxon>
    </lineage>
</organism>
<dbReference type="EMBL" id="CP051140">
    <property type="protein sequence ID" value="QIW97222.1"/>
    <property type="molecule type" value="Genomic_DNA"/>
</dbReference>
<keyword evidence="3" id="KW-0158">Chromosome</keyword>
<keyword evidence="7" id="KW-0539">Nucleus</keyword>
<evidence type="ECO:0000256" key="10">
    <source>
        <dbReference type="SAM" id="Coils"/>
    </source>
</evidence>
<accession>A0A6H0XR95</accession>
<dbReference type="GO" id="GO:0007059">
    <property type="term" value="P:chromosome segregation"/>
    <property type="evidence" value="ECO:0007669"/>
    <property type="project" value="TreeGrafter"/>
</dbReference>
<keyword evidence="8" id="KW-0131">Cell cycle</keyword>
<dbReference type="GO" id="GO:0000444">
    <property type="term" value="C:MIS12/MIND type complex"/>
    <property type="evidence" value="ECO:0007669"/>
    <property type="project" value="InterPro"/>
</dbReference>
<dbReference type="InterPro" id="IPR007128">
    <property type="entry name" value="PMF1/Nnf1"/>
</dbReference>
<protein>
    <recommendedName>
        <fullName evidence="13">MIND kinetochore complex component Nnf1</fullName>
    </recommendedName>
</protein>
<evidence type="ECO:0000256" key="3">
    <source>
        <dbReference type="ARBA" id="ARBA00022454"/>
    </source>
</evidence>
<dbReference type="PANTHER" id="PTHR15459">
    <property type="entry name" value="POLYAMINE-MODULATED FACTOR 1"/>
    <property type="match status" value="1"/>
</dbReference>
<comment type="subcellular location">
    <subcellularLocation>
        <location evidence="2">Chromosome</location>
        <location evidence="2">Centromere</location>
        <location evidence="2">Kinetochore</location>
    </subcellularLocation>
    <subcellularLocation>
        <location evidence="1">Nucleus</location>
    </subcellularLocation>
</comment>
<dbReference type="OrthoDB" id="18453at2759"/>